<dbReference type="SFLD" id="SFLDG01386">
    <property type="entry name" value="main_SPASM_domain-containing"/>
    <property type="match status" value="1"/>
</dbReference>
<dbReference type="NCBIfam" id="TIGR03942">
    <property type="entry name" value="sulfatase_rSAM"/>
    <property type="match status" value="1"/>
</dbReference>
<dbReference type="GO" id="GO:0051536">
    <property type="term" value="F:iron-sulfur cluster binding"/>
    <property type="evidence" value="ECO:0007669"/>
    <property type="project" value="UniProtKB-KW"/>
</dbReference>
<evidence type="ECO:0000256" key="4">
    <source>
        <dbReference type="ARBA" id="ARBA00023004"/>
    </source>
</evidence>
<dbReference type="SFLD" id="SFLDG01384">
    <property type="entry name" value="thioether_bond_formation_requi"/>
    <property type="match status" value="1"/>
</dbReference>
<comment type="cofactor">
    <cofactor evidence="1">
        <name>[4Fe-4S] cluster</name>
        <dbReference type="ChEBI" id="CHEBI:49883"/>
    </cofactor>
</comment>
<keyword evidence="4" id="KW-0408">Iron</keyword>
<dbReference type="SFLD" id="SFLDS00029">
    <property type="entry name" value="Radical_SAM"/>
    <property type="match status" value="1"/>
</dbReference>
<dbReference type="InterPro" id="IPR058240">
    <property type="entry name" value="rSAM_sf"/>
</dbReference>
<sequence>MKPFSLLIKPASADCNLRCPYCFYLPKSKLYPETKTHRMTDKTLETLISRYMKTEQPQYVFGWQGGEPTIMGIDFFKQVIKLQIQYAPKGASIANGLQTNGTLISEELAAHFGKYKFLLGVSLDGPPEIHDHYRYATKDRGSFDDAMRGIGLLKKHEVEFNILTLVSQSNVKKGGEVFQFLCDNGFFFHQYIPCVEFDKDGGLLPFAITGEEWGDFMCQVFDAWMAHGPEKVSVRLFDSILSQLVRGTSTICHAGKNCCQYFVVEYNGDVYPCDFFVTKETRLGNVNAHSWKELQKSNVYISFGKKKTRWPRVCAECPHLVFCAGDCLKHRISRGGLETRPYLCEGWKRFYNHAMPGFRKIAERIGK</sequence>
<keyword evidence="3" id="KW-0479">Metal-binding</keyword>
<protein>
    <submittedName>
        <fullName evidence="8">Anaerobic sulfatase maturase</fullName>
    </submittedName>
</protein>
<dbReference type="GO" id="GO:0016491">
    <property type="term" value="F:oxidoreductase activity"/>
    <property type="evidence" value="ECO:0007669"/>
    <property type="project" value="InterPro"/>
</dbReference>
<dbReference type="InterPro" id="IPR034491">
    <property type="entry name" value="Anaerob_Ser_sulfatase-maturase"/>
</dbReference>
<dbReference type="SUPFAM" id="SSF102114">
    <property type="entry name" value="Radical SAM enzymes"/>
    <property type="match status" value="1"/>
</dbReference>
<dbReference type="PROSITE" id="PS51918">
    <property type="entry name" value="RADICAL_SAM"/>
    <property type="match status" value="1"/>
</dbReference>
<dbReference type="EMBL" id="MFYX01000033">
    <property type="protein sequence ID" value="OGK06307.1"/>
    <property type="molecule type" value="Genomic_DNA"/>
</dbReference>
<evidence type="ECO:0000256" key="6">
    <source>
        <dbReference type="ARBA" id="ARBA00023601"/>
    </source>
</evidence>
<feature type="domain" description="Radical SAM core" evidence="7">
    <location>
        <begin position="1"/>
        <end position="226"/>
    </location>
</feature>
<dbReference type="NCBIfam" id="TIGR04085">
    <property type="entry name" value="rSAM_more_4Fe4S"/>
    <property type="match status" value="1"/>
</dbReference>
<dbReference type="InterPro" id="IPR023885">
    <property type="entry name" value="4Fe4S-binding_SPASM_dom"/>
</dbReference>
<keyword evidence="5" id="KW-0411">Iron-sulfur</keyword>
<comment type="similarity">
    <text evidence="6">Belongs to the radical SAM superfamily. Anaerobic sulfatase-maturating enzyme family.</text>
</comment>
<gene>
    <name evidence="8" type="ORF">A2519_08520</name>
</gene>
<evidence type="ECO:0000256" key="2">
    <source>
        <dbReference type="ARBA" id="ARBA00022691"/>
    </source>
</evidence>
<dbReference type="AlphaFoldDB" id="A0A1F7FIJ5"/>
<dbReference type="PANTHER" id="PTHR43273">
    <property type="entry name" value="ANAEROBIC SULFATASE-MATURATING ENZYME HOMOLOG ASLB-RELATED"/>
    <property type="match status" value="1"/>
</dbReference>
<dbReference type="InterPro" id="IPR013785">
    <property type="entry name" value="Aldolase_TIM"/>
</dbReference>
<evidence type="ECO:0000313" key="9">
    <source>
        <dbReference type="Proteomes" id="UP000179243"/>
    </source>
</evidence>
<dbReference type="SFLD" id="SFLDF00285">
    <property type="entry name" value="anaerobic_Ser-type_sulfatase-m"/>
    <property type="match status" value="1"/>
</dbReference>
<evidence type="ECO:0000256" key="3">
    <source>
        <dbReference type="ARBA" id="ARBA00022723"/>
    </source>
</evidence>
<evidence type="ECO:0000256" key="1">
    <source>
        <dbReference type="ARBA" id="ARBA00001966"/>
    </source>
</evidence>
<dbReference type="Pfam" id="PF04055">
    <property type="entry name" value="Radical_SAM"/>
    <property type="match status" value="1"/>
</dbReference>
<comment type="caution">
    <text evidence="8">The sequence shown here is derived from an EMBL/GenBank/DDBJ whole genome shotgun (WGS) entry which is preliminary data.</text>
</comment>
<evidence type="ECO:0000256" key="5">
    <source>
        <dbReference type="ARBA" id="ARBA00023014"/>
    </source>
</evidence>
<evidence type="ECO:0000313" key="8">
    <source>
        <dbReference type="EMBL" id="OGK06307.1"/>
    </source>
</evidence>
<accession>A0A1F7FIJ5</accession>
<dbReference type="PANTHER" id="PTHR43273:SF3">
    <property type="entry name" value="ANAEROBIC SULFATASE-MATURATING ENZYME HOMOLOG ASLB-RELATED"/>
    <property type="match status" value="1"/>
</dbReference>
<dbReference type="SFLD" id="SFLDG01072">
    <property type="entry name" value="dehydrogenase_like"/>
    <property type="match status" value="1"/>
</dbReference>
<dbReference type="GO" id="GO:0046872">
    <property type="term" value="F:metal ion binding"/>
    <property type="evidence" value="ECO:0007669"/>
    <property type="project" value="UniProtKB-KW"/>
</dbReference>
<dbReference type="CDD" id="cd01335">
    <property type="entry name" value="Radical_SAM"/>
    <property type="match status" value="1"/>
</dbReference>
<dbReference type="InterPro" id="IPR023867">
    <property type="entry name" value="Sulphatase_maturase_rSAM"/>
</dbReference>
<name>A0A1F7FIJ5_UNCRA</name>
<proteinExistence type="inferred from homology"/>
<dbReference type="SFLD" id="SFLDG01067">
    <property type="entry name" value="SPASM/twitch_domain_containing"/>
    <property type="match status" value="1"/>
</dbReference>
<reference evidence="8 9" key="1">
    <citation type="journal article" date="2016" name="Nat. Commun.">
        <title>Thousands of microbial genomes shed light on interconnected biogeochemical processes in an aquifer system.</title>
        <authorList>
            <person name="Anantharaman K."/>
            <person name="Brown C.T."/>
            <person name="Hug L.A."/>
            <person name="Sharon I."/>
            <person name="Castelle C.J."/>
            <person name="Probst A.J."/>
            <person name="Thomas B.C."/>
            <person name="Singh A."/>
            <person name="Wilkins M.J."/>
            <person name="Karaoz U."/>
            <person name="Brodie E.L."/>
            <person name="Williams K.H."/>
            <person name="Hubbard S.S."/>
            <person name="Banfield J.F."/>
        </authorList>
    </citation>
    <scope>NUCLEOTIDE SEQUENCE [LARGE SCALE GENOMIC DNA]</scope>
</reference>
<dbReference type="Gene3D" id="3.20.20.70">
    <property type="entry name" value="Aldolase class I"/>
    <property type="match status" value="1"/>
</dbReference>
<organism evidence="8 9">
    <name type="scientific">Candidatus Raymondbacteria bacterium RIFOXYD12_FULL_49_13</name>
    <dbReference type="NCBI Taxonomy" id="1817890"/>
    <lineage>
        <taxon>Bacteria</taxon>
        <taxon>Raymondiibacteriota</taxon>
    </lineage>
</organism>
<dbReference type="Pfam" id="PF13186">
    <property type="entry name" value="SPASM"/>
    <property type="match status" value="1"/>
</dbReference>
<dbReference type="Proteomes" id="UP000179243">
    <property type="component" value="Unassembled WGS sequence"/>
</dbReference>
<keyword evidence="2" id="KW-0949">S-adenosyl-L-methionine</keyword>
<dbReference type="InterPro" id="IPR007197">
    <property type="entry name" value="rSAM"/>
</dbReference>
<evidence type="ECO:0000259" key="7">
    <source>
        <dbReference type="PROSITE" id="PS51918"/>
    </source>
</evidence>